<organism evidence="9 10">
    <name type="scientific">Paracoccus angustae</name>
    <dbReference type="NCBI Taxonomy" id="1671480"/>
    <lineage>
        <taxon>Bacteria</taxon>
        <taxon>Pseudomonadati</taxon>
        <taxon>Pseudomonadota</taxon>
        <taxon>Alphaproteobacteria</taxon>
        <taxon>Rhodobacterales</taxon>
        <taxon>Paracoccaceae</taxon>
        <taxon>Paracoccus</taxon>
    </lineage>
</organism>
<dbReference type="PANTHER" id="PTHR43297">
    <property type="entry name" value="OLIGOPEPTIDE TRANSPORT ATP-BINDING PROTEIN APPD"/>
    <property type="match status" value="1"/>
</dbReference>
<dbReference type="InterPro" id="IPR003439">
    <property type="entry name" value="ABC_transporter-like_ATP-bd"/>
</dbReference>
<dbReference type="RefSeq" id="WP_167623892.1">
    <property type="nucleotide sequence ID" value="NZ_JBHRXY010000034.1"/>
</dbReference>
<evidence type="ECO:0000256" key="1">
    <source>
        <dbReference type="ARBA" id="ARBA00004417"/>
    </source>
</evidence>
<dbReference type="Gene3D" id="3.40.50.300">
    <property type="entry name" value="P-loop containing nucleotide triphosphate hydrolases"/>
    <property type="match status" value="2"/>
</dbReference>
<keyword evidence="6 9" id="KW-0067">ATP-binding</keyword>
<evidence type="ECO:0000256" key="6">
    <source>
        <dbReference type="ARBA" id="ARBA00022840"/>
    </source>
</evidence>
<evidence type="ECO:0000313" key="9">
    <source>
        <dbReference type="EMBL" id="MFC3631578.1"/>
    </source>
</evidence>
<dbReference type="InterPro" id="IPR003593">
    <property type="entry name" value="AAA+_ATPase"/>
</dbReference>
<evidence type="ECO:0000313" key="10">
    <source>
        <dbReference type="Proteomes" id="UP001595539"/>
    </source>
</evidence>
<dbReference type="EMBL" id="JBHRXY010000034">
    <property type="protein sequence ID" value="MFC3631578.1"/>
    <property type="molecule type" value="Genomic_DNA"/>
</dbReference>
<dbReference type="Pfam" id="PF00005">
    <property type="entry name" value="ABC_tran"/>
    <property type="match status" value="2"/>
</dbReference>
<proteinExistence type="inferred from homology"/>
<evidence type="ECO:0000256" key="4">
    <source>
        <dbReference type="ARBA" id="ARBA00022475"/>
    </source>
</evidence>
<feature type="domain" description="ABC transporter" evidence="8">
    <location>
        <begin position="282"/>
        <end position="527"/>
    </location>
</feature>
<dbReference type="SMART" id="SM00382">
    <property type="entry name" value="AAA"/>
    <property type="match status" value="2"/>
</dbReference>
<keyword evidence="5" id="KW-0547">Nucleotide-binding</keyword>
<name>A0ABV7U9E5_9RHOB</name>
<gene>
    <name evidence="9" type="ORF">ACFOM8_19295</name>
</gene>
<dbReference type="InterPro" id="IPR017871">
    <property type="entry name" value="ABC_transporter-like_CS"/>
</dbReference>
<keyword evidence="7" id="KW-0472">Membrane</keyword>
<keyword evidence="3" id="KW-0813">Transport</keyword>
<dbReference type="InterPro" id="IPR027417">
    <property type="entry name" value="P-loop_NTPase"/>
</dbReference>
<evidence type="ECO:0000256" key="5">
    <source>
        <dbReference type="ARBA" id="ARBA00022741"/>
    </source>
</evidence>
<accession>A0ABV7U9E5</accession>
<dbReference type="PANTHER" id="PTHR43297:SF2">
    <property type="entry name" value="DIPEPTIDE TRANSPORT ATP-BINDING PROTEIN DPPD"/>
    <property type="match status" value="1"/>
</dbReference>
<dbReference type="CDD" id="cd03257">
    <property type="entry name" value="ABC_NikE_OppD_transporters"/>
    <property type="match status" value="2"/>
</dbReference>
<comment type="subcellular location">
    <subcellularLocation>
        <location evidence="1">Cell inner membrane</location>
        <topology evidence="1">Peripheral membrane protein</topology>
    </subcellularLocation>
</comment>
<keyword evidence="4" id="KW-1003">Cell membrane</keyword>
<reference evidence="10" key="1">
    <citation type="journal article" date="2019" name="Int. J. Syst. Evol. Microbiol.">
        <title>The Global Catalogue of Microorganisms (GCM) 10K type strain sequencing project: providing services to taxonomists for standard genome sequencing and annotation.</title>
        <authorList>
            <consortium name="The Broad Institute Genomics Platform"/>
            <consortium name="The Broad Institute Genome Sequencing Center for Infectious Disease"/>
            <person name="Wu L."/>
            <person name="Ma J."/>
        </authorList>
    </citation>
    <scope>NUCLEOTIDE SEQUENCE [LARGE SCALE GENOMIC DNA]</scope>
    <source>
        <strain evidence="10">KCTC 42473</strain>
    </source>
</reference>
<evidence type="ECO:0000256" key="3">
    <source>
        <dbReference type="ARBA" id="ARBA00022448"/>
    </source>
</evidence>
<protein>
    <submittedName>
        <fullName evidence="9">ATP-binding cassette domain-containing protein</fullName>
    </submittedName>
</protein>
<keyword evidence="10" id="KW-1185">Reference proteome</keyword>
<sequence>MQIQDTKPLLEARNLSVTFGEQTVLHSVNLQLGPDEVLGIVGETGAGKSVLARALIGLLPGKGQVSGGTVQVAGRDLSQMSAEELRKLRGGQVSLIGTDAKSLLDPVRPVGVQVADVLRAHKNISPAAARAEAIALFSKVGIVDPEKRAEAYPHQLSGGMAQRVIIAMALVAEPRVILADDATLGLDATIQVQVLDLLVARCREAGMGAIIITHDLGIVARYCDRVSIMRDGHIVEEGATAAFLHHPTTEYGAELLAAARARPAPMTRSDLQPDIGRATPLLEVVNLVKHFPTPSGHVVKAVDDVSFAIPKGETLALVGESGSGKTTVGQCLVRLLGSDSGRVLFNGDDVLTLPDKAFRPMRRNIQMVFQEPYVALNPRWTVERLISEPLALDPTASTSATRRARVLEMLDLVRLPSRLADVFPHELTAGEQKRVGMARALATRPDFVVFDEPTTALDIRVRAQIIDLVRDLQREMQLATLFITHDLNSVRSLAHNVAVMRHGKIVEIGETERIFAHPQHDYTRMLLGAELPIERFAA</sequence>
<evidence type="ECO:0000256" key="7">
    <source>
        <dbReference type="ARBA" id="ARBA00023136"/>
    </source>
</evidence>
<dbReference type="PROSITE" id="PS50893">
    <property type="entry name" value="ABC_TRANSPORTER_2"/>
    <property type="match status" value="2"/>
</dbReference>
<comment type="similarity">
    <text evidence="2">Belongs to the ABC transporter superfamily.</text>
</comment>
<feature type="domain" description="ABC transporter" evidence="8">
    <location>
        <begin position="10"/>
        <end position="256"/>
    </location>
</feature>
<comment type="caution">
    <text evidence="9">The sequence shown here is derived from an EMBL/GenBank/DDBJ whole genome shotgun (WGS) entry which is preliminary data.</text>
</comment>
<dbReference type="PROSITE" id="PS00211">
    <property type="entry name" value="ABC_TRANSPORTER_1"/>
    <property type="match status" value="1"/>
</dbReference>
<evidence type="ECO:0000256" key="2">
    <source>
        <dbReference type="ARBA" id="ARBA00005417"/>
    </source>
</evidence>
<dbReference type="GO" id="GO:0005524">
    <property type="term" value="F:ATP binding"/>
    <property type="evidence" value="ECO:0007669"/>
    <property type="project" value="UniProtKB-KW"/>
</dbReference>
<dbReference type="InterPro" id="IPR050388">
    <property type="entry name" value="ABC_Ni/Peptide_Import"/>
</dbReference>
<evidence type="ECO:0000259" key="8">
    <source>
        <dbReference type="PROSITE" id="PS50893"/>
    </source>
</evidence>
<dbReference type="SUPFAM" id="SSF52540">
    <property type="entry name" value="P-loop containing nucleoside triphosphate hydrolases"/>
    <property type="match status" value="2"/>
</dbReference>
<dbReference type="Proteomes" id="UP001595539">
    <property type="component" value="Unassembled WGS sequence"/>
</dbReference>